<dbReference type="EMBL" id="CP063845">
    <property type="protein sequence ID" value="UFP96468.1"/>
    <property type="molecule type" value="Genomic_DNA"/>
</dbReference>
<protein>
    <submittedName>
        <fullName evidence="2">PIN domain-containing protein</fullName>
    </submittedName>
</protein>
<proteinExistence type="predicted"/>
<dbReference type="CDD" id="cd18692">
    <property type="entry name" value="PIN_VapC-like"/>
    <property type="match status" value="1"/>
</dbReference>
<evidence type="ECO:0000313" key="2">
    <source>
        <dbReference type="EMBL" id="UFP96468.1"/>
    </source>
</evidence>
<organism evidence="2 3">
    <name type="scientific">Gloeobacter morelensis MG652769</name>
    <dbReference type="NCBI Taxonomy" id="2781736"/>
    <lineage>
        <taxon>Bacteria</taxon>
        <taxon>Bacillati</taxon>
        <taxon>Cyanobacteriota</taxon>
        <taxon>Cyanophyceae</taxon>
        <taxon>Gloeobacterales</taxon>
        <taxon>Gloeobacteraceae</taxon>
        <taxon>Gloeobacter</taxon>
        <taxon>Gloeobacter morelensis</taxon>
    </lineage>
</organism>
<reference evidence="2 3" key="1">
    <citation type="journal article" date="2021" name="Genome Biol. Evol.">
        <title>Complete Genome Sequencing of a Novel Gloeobacter Species from a Waterfall Cave in Mexico.</title>
        <authorList>
            <person name="Saw J.H."/>
            <person name="Cardona T."/>
            <person name="Montejano G."/>
        </authorList>
    </citation>
    <scope>NUCLEOTIDE SEQUENCE [LARGE SCALE GENOMIC DNA]</scope>
    <source>
        <strain evidence="2">MG652769</strain>
    </source>
</reference>
<feature type="domain" description="PIN" evidence="1">
    <location>
        <begin position="9"/>
        <end position="126"/>
    </location>
</feature>
<dbReference type="InterPro" id="IPR002716">
    <property type="entry name" value="PIN_dom"/>
</dbReference>
<evidence type="ECO:0000313" key="3">
    <source>
        <dbReference type="Proteomes" id="UP001054846"/>
    </source>
</evidence>
<dbReference type="Gene3D" id="3.40.50.1010">
    <property type="entry name" value="5'-nuclease"/>
    <property type="match status" value="1"/>
</dbReference>
<sequence length="141" mass="16038">MSGTKQPQFVDTNILIYAHDRSAGQKYERARALVEQLWDNGNGCLSIQVLQEFYINMTRKVTHPLAPQPTARIIADLSSWSVHRPGVEDILQAIDLQERFAISFWDAMILASAQQLQCEVLWSEDLNTGQLYGQTRVCNPF</sequence>
<keyword evidence="3" id="KW-1185">Reference proteome</keyword>
<name>A0ABY3PSK0_9CYAN</name>
<evidence type="ECO:0000259" key="1">
    <source>
        <dbReference type="Pfam" id="PF01850"/>
    </source>
</evidence>
<dbReference type="Pfam" id="PF01850">
    <property type="entry name" value="PIN"/>
    <property type="match status" value="1"/>
</dbReference>
<dbReference type="SUPFAM" id="SSF88723">
    <property type="entry name" value="PIN domain-like"/>
    <property type="match status" value="1"/>
</dbReference>
<dbReference type="Proteomes" id="UP001054846">
    <property type="component" value="Chromosome"/>
</dbReference>
<accession>A0ABY3PSK0</accession>
<gene>
    <name evidence="2" type="ORF">ISF26_09750</name>
</gene>
<dbReference type="InterPro" id="IPR029060">
    <property type="entry name" value="PIN-like_dom_sf"/>
</dbReference>
<dbReference type="RefSeq" id="WP_230843704.1">
    <property type="nucleotide sequence ID" value="NZ_CP063845.1"/>
</dbReference>